<proteinExistence type="predicted"/>
<protein>
    <recommendedName>
        <fullName evidence="2">Archaeal Type IV pilin N-terminal domain-containing protein</fullName>
    </recommendedName>
</protein>
<dbReference type="Proteomes" id="UP000006565">
    <property type="component" value="Chromosome"/>
</dbReference>
<name>E1REG0_METP4</name>
<dbReference type="STRING" id="679926.Mpet_2459"/>
<organism evidence="3 4">
    <name type="scientific">Methanolacinia petrolearia (strain DSM 11571 / OCM 486 / SEBR 4847)</name>
    <name type="common">Methanoplanus petrolearius</name>
    <dbReference type="NCBI Taxonomy" id="679926"/>
    <lineage>
        <taxon>Archaea</taxon>
        <taxon>Methanobacteriati</taxon>
        <taxon>Methanobacteriota</taxon>
        <taxon>Stenosarchaea group</taxon>
        <taxon>Methanomicrobia</taxon>
        <taxon>Methanomicrobiales</taxon>
        <taxon>Methanomicrobiaceae</taxon>
        <taxon>Methanolacinia</taxon>
    </lineage>
</organism>
<keyword evidence="1" id="KW-0812">Transmembrane</keyword>
<gene>
    <name evidence="3" type="ordered locus">Mpet_2459</name>
</gene>
<reference evidence="3 4" key="1">
    <citation type="journal article" date="2010" name="Stand. Genomic Sci.">
        <title>Complete genome sequence of Methanoplanus petrolearius type strain (SEBR 4847).</title>
        <authorList>
            <person name="Brambilla E."/>
            <person name="Djao O.D."/>
            <person name="Daligault H."/>
            <person name="Lapidus A."/>
            <person name="Lucas S."/>
            <person name="Hammon N."/>
            <person name="Nolan M."/>
            <person name="Tice H."/>
            <person name="Cheng J.F."/>
            <person name="Han C."/>
            <person name="Tapia R."/>
            <person name="Goodwin L."/>
            <person name="Pitluck S."/>
            <person name="Liolios K."/>
            <person name="Ivanova N."/>
            <person name="Mavromatis K."/>
            <person name="Mikhailova N."/>
            <person name="Pati A."/>
            <person name="Chen A."/>
            <person name="Palaniappan K."/>
            <person name="Land M."/>
            <person name="Hauser L."/>
            <person name="Chang Y.J."/>
            <person name="Jeffries C.D."/>
            <person name="Rohde M."/>
            <person name="Spring S."/>
            <person name="Sikorski J."/>
            <person name="Goker M."/>
            <person name="Woyke T."/>
            <person name="Bristow J."/>
            <person name="Eisen J.A."/>
            <person name="Markowitz V."/>
            <person name="Hugenholtz P."/>
            <person name="Kyrpides N.C."/>
            <person name="Klenk H.P."/>
        </authorList>
    </citation>
    <scope>NUCLEOTIDE SEQUENCE [LARGE SCALE GENOMIC DNA]</scope>
    <source>
        <strain evidence="4">DSM 11571 / OCM 486 / SEBR 4847</strain>
    </source>
</reference>
<dbReference type="InterPro" id="IPR012859">
    <property type="entry name" value="Pilin_N_archaeal"/>
</dbReference>
<dbReference type="KEGG" id="mpi:Mpet_2459"/>
<evidence type="ECO:0000259" key="2">
    <source>
        <dbReference type="Pfam" id="PF07790"/>
    </source>
</evidence>
<feature type="domain" description="Archaeal Type IV pilin N-terminal" evidence="2">
    <location>
        <begin position="8"/>
        <end position="79"/>
    </location>
</feature>
<keyword evidence="1" id="KW-0472">Membrane</keyword>
<evidence type="ECO:0000256" key="1">
    <source>
        <dbReference type="SAM" id="Phobius"/>
    </source>
</evidence>
<dbReference type="GeneID" id="25395027"/>
<evidence type="ECO:0000313" key="4">
    <source>
        <dbReference type="Proteomes" id="UP000006565"/>
    </source>
</evidence>
<dbReference type="RefSeq" id="WP_013330380.1">
    <property type="nucleotide sequence ID" value="NC_014507.1"/>
</dbReference>
<feature type="transmembrane region" description="Helical" evidence="1">
    <location>
        <begin position="12"/>
        <end position="34"/>
    </location>
</feature>
<sequence precursor="true">MELKSDNNAVSPVVGVMMMLVVTIIIAAVVSAFAGSSVGSQQVAPQATIQGTFSIGSGMEIIHMGGDALATNDLVFTVRNSPVFGANLEQVTAQIIDKTLIIDSQERPLDTGDGSTSVTSFKAGDTLYINSSSIRCDLLQPLIVPNDYSDHLGNDGYSYNNSGDYQEQWNLCFKNNDNIGNTFYLDVSDKSGNLICRSKVTITA</sequence>
<dbReference type="eggNOG" id="arCOG02421">
    <property type="taxonomic scope" value="Archaea"/>
</dbReference>
<dbReference type="Pfam" id="PF07790">
    <property type="entry name" value="Pilin_N"/>
    <property type="match status" value="1"/>
</dbReference>
<dbReference type="EMBL" id="CP002117">
    <property type="protein sequence ID" value="ADN37203.1"/>
    <property type="molecule type" value="Genomic_DNA"/>
</dbReference>
<accession>E1REG0</accession>
<dbReference type="OrthoDB" id="112390at2157"/>
<evidence type="ECO:0000313" key="3">
    <source>
        <dbReference type="EMBL" id="ADN37203.1"/>
    </source>
</evidence>
<dbReference type="HOGENOM" id="CLU_103618_0_0_2"/>
<dbReference type="AlphaFoldDB" id="E1REG0"/>
<keyword evidence="1" id="KW-1133">Transmembrane helix</keyword>
<keyword evidence="4" id="KW-1185">Reference proteome</keyword>